<evidence type="ECO:0000313" key="3">
    <source>
        <dbReference type="Proteomes" id="UP001215598"/>
    </source>
</evidence>
<feature type="compositionally biased region" description="Low complexity" evidence="1">
    <location>
        <begin position="1"/>
        <end position="12"/>
    </location>
</feature>
<organism evidence="2 3">
    <name type="scientific">Mycena metata</name>
    <dbReference type="NCBI Taxonomy" id="1033252"/>
    <lineage>
        <taxon>Eukaryota</taxon>
        <taxon>Fungi</taxon>
        <taxon>Dikarya</taxon>
        <taxon>Basidiomycota</taxon>
        <taxon>Agaricomycotina</taxon>
        <taxon>Agaricomycetes</taxon>
        <taxon>Agaricomycetidae</taxon>
        <taxon>Agaricales</taxon>
        <taxon>Marasmiineae</taxon>
        <taxon>Mycenaceae</taxon>
        <taxon>Mycena</taxon>
    </lineage>
</organism>
<feature type="compositionally biased region" description="Basic residues" evidence="1">
    <location>
        <begin position="45"/>
        <end position="60"/>
    </location>
</feature>
<dbReference type="AlphaFoldDB" id="A0AAD7DY55"/>
<dbReference type="Pfam" id="PF20414">
    <property type="entry name" value="DUF6698"/>
    <property type="match status" value="1"/>
</dbReference>
<protein>
    <submittedName>
        <fullName evidence="2">Uncharacterized protein</fullName>
    </submittedName>
</protein>
<name>A0AAD7DY55_9AGAR</name>
<gene>
    <name evidence="2" type="ORF">B0H16DRAFT_1748858</name>
</gene>
<sequence length="437" mass="49047">MRSSSSPSSSERGSSRDHPRRRSRSPTRRPSPSRQSTSSSSRRGANGHHRSSNSSRRGRSPPRESPSTDDSFDYKAAYHMVLAETQRKRKRDQSDSVQTVSIQNLGRGVRKLAALFGEICHIIVQAQAYKKNPMPEDHGINRYSMHTTEDQHQFLDKKRRQVVVPDVDSKTQLQKGANDARSDDFKRVSVFIPEWINKDLNKIDSELAVFDHTPSITVINETTGQDTRGVEHNVIGGLLTSTATDWNDAKQRAAARSGGRVHLAGSYFLRIFYDRFQGDPKNAETGFMKSSYLVKAYKAVFTAPSSVEQGQDQENVPPSKRRKPSGKCVAMKLGMNGVVTARSVAYIGCILWLSLTTTVTWQDKYYSVSLPQMYDFLVDFFEEPEEGTQARERVDALLAWWNHQIFPTHVSSAATNQVTAASRSVLLAQRAAMEDED</sequence>
<comment type="caution">
    <text evidence="2">The sequence shown here is derived from an EMBL/GenBank/DDBJ whole genome shotgun (WGS) entry which is preliminary data.</text>
</comment>
<evidence type="ECO:0000256" key="1">
    <source>
        <dbReference type="SAM" id="MobiDB-lite"/>
    </source>
</evidence>
<keyword evidence="3" id="KW-1185">Reference proteome</keyword>
<feature type="compositionally biased region" description="Basic residues" evidence="1">
    <location>
        <begin position="18"/>
        <end position="27"/>
    </location>
</feature>
<feature type="region of interest" description="Disordered" evidence="1">
    <location>
        <begin position="1"/>
        <end position="73"/>
    </location>
</feature>
<proteinExistence type="predicted"/>
<feature type="compositionally biased region" description="Low complexity" evidence="1">
    <location>
        <begin position="28"/>
        <end position="43"/>
    </location>
</feature>
<accession>A0AAD7DY55</accession>
<dbReference type="Proteomes" id="UP001215598">
    <property type="component" value="Unassembled WGS sequence"/>
</dbReference>
<evidence type="ECO:0000313" key="2">
    <source>
        <dbReference type="EMBL" id="KAJ7700983.1"/>
    </source>
</evidence>
<reference evidence="2" key="1">
    <citation type="submission" date="2023-03" db="EMBL/GenBank/DDBJ databases">
        <title>Massive genome expansion in bonnet fungi (Mycena s.s.) driven by repeated elements and novel gene families across ecological guilds.</title>
        <authorList>
            <consortium name="Lawrence Berkeley National Laboratory"/>
            <person name="Harder C.B."/>
            <person name="Miyauchi S."/>
            <person name="Viragh M."/>
            <person name="Kuo A."/>
            <person name="Thoen E."/>
            <person name="Andreopoulos B."/>
            <person name="Lu D."/>
            <person name="Skrede I."/>
            <person name="Drula E."/>
            <person name="Henrissat B."/>
            <person name="Morin E."/>
            <person name="Kohler A."/>
            <person name="Barry K."/>
            <person name="LaButti K."/>
            <person name="Morin E."/>
            <person name="Salamov A."/>
            <person name="Lipzen A."/>
            <person name="Mereny Z."/>
            <person name="Hegedus B."/>
            <person name="Baldrian P."/>
            <person name="Stursova M."/>
            <person name="Weitz H."/>
            <person name="Taylor A."/>
            <person name="Grigoriev I.V."/>
            <person name="Nagy L.G."/>
            <person name="Martin F."/>
            <person name="Kauserud H."/>
        </authorList>
    </citation>
    <scope>NUCLEOTIDE SEQUENCE</scope>
    <source>
        <strain evidence="2">CBHHK182m</strain>
    </source>
</reference>
<dbReference type="InterPro" id="IPR046521">
    <property type="entry name" value="DUF6698"/>
</dbReference>
<dbReference type="EMBL" id="JARKIB010000544">
    <property type="protein sequence ID" value="KAJ7700983.1"/>
    <property type="molecule type" value="Genomic_DNA"/>
</dbReference>